<dbReference type="PROSITE" id="PS50075">
    <property type="entry name" value="CARRIER"/>
    <property type="match status" value="1"/>
</dbReference>
<dbReference type="InterPro" id="IPR009081">
    <property type="entry name" value="PP-bd_ACP"/>
</dbReference>
<gene>
    <name evidence="2" type="ORF">A176_000497</name>
</gene>
<dbReference type="STRING" id="1297742.A176_000497"/>
<protein>
    <submittedName>
        <fullName evidence="2">Acyl carrier protein</fullName>
    </submittedName>
</protein>
<dbReference type="EMBL" id="CP012109">
    <property type="protein sequence ID" value="AKQ63585.1"/>
    <property type="molecule type" value="Genomic_DNA"/>
</dbReference>
<accession>A0A0H4WQJ0</accession>
<evidence type="ECO:0000313" key="3">
    <source>
        <dbReference type="Proteomes" id="UP000009026"/>
    </source>
</evidence>
<dbReference type="Gene3D" id="1.10.1200.10">
    <property type="entry name" value="ACP-like"/>
    <property type="match status" value="1"/>
</dbReference>
<organism evidence="2 3">
    <name type="scientific">Pseudomyxococcus hansupus</name>
    <dbReference type="NCBI Taxonomy" id="1297742"/>
    <lineage>
        <taxon>Bacteria</taxon>
        <taxon>Pseudomonadati</taxon>
        <taxon>Myxococcota</taxon>
        <taxon>Myxococcia</taxon>
        <taxon>Myxococcales</taxon>
        <taxon>Cystobacterineae</taxon>
        <taxon>Myxococcaceae</taxon>
        <taxon>Pseudomyxococcus</taxon>
    </lineage>
</organism>
<dbReference type="Proteomes" id="UP000009026">
    <property type="component" value="Chromosome"/>
</dbReference>
<dbReference type="Pfam" id="PF00550">
    <property type="entry name" value="PP-binding"/>
    <property type="match status" value="1"/>
</dbReference>
<evidence type="ECO:0000313" key="2">
    <source>
        <dbReference type="EMBL" id="AKQ63585.1"/>
    </source>
</evidence>
<name>A0A0H4WQJ0_9BACT</name>
<sequence length="103" mass="10804">MHTDSTELKSGLKVMIVDRLRLDIEPESIPDGAPLFGSDSQDGEAGGLGLDSVEALEIVVGIEEKWGVIIADDSVAKEFHSIETLAALVSRLLAEGGKKAACA</sequence>
<reference evidence="2 3" key="1">
    <citation type="journal article" date="2016" name="PLoS ONE">
        <title>Complete Genome Sequence and Comparative Genomics of a Novel Myxobacterium Myxococcus hansupus.</title>
        <authorList>
            <person name="Sharma G."/>
            <person name="Narwani T."/>
            <person name="Subramanian S."/>
        </authorList>
    </citation>
    <scope>NUCLEOTIDE SEQUENCE [LARGE SCALE GENOMIC DNA]</scope>
    <source>
        <strain evidence="3">mixupus</strain>
    </source>
</reference>
<dbReference type="RefSeq" id="WP_002636971.1">
    <property type="nucleotide sequence ID" value="NZ_CP012109.1"/>
</dbReference>
<feature type="domain" description="Carrier" evidence="1">
    <location>
        <begin position="6"/>
        <end position="93"/>
    </location>
</feature>
<dbReference type="KEGG" id="mym:A176_000497"/>
<dbReference type="eggNOG" id="COG0236">
    <property type="taxonomic scope" value="Bacteria"/>
</dbReference>
<dbReference type="OrthoDB" id="9803943at2"/>
<dbReference type="PATRIC" id="fig|1297742.4.peg.505"/>
<dbReference type="AlphaFoldDB" id="A0A0H4WQJ0"/>
<dbReference type="InterPro" id="IPR036736">
    <property type="entry name" value="ACP-like_sf"/>
</dbReference>
<evidence type="ECO:0000259" key="1">
    <source>
        <dbReference type="PROSITE" id="PS50075"/>
    </source>
</evidence>
<dbReference type="SUPFAM" id="SSF47336">
    <property type="entry name" value="ACP-like"/>
    <property type="match status" value="1"/>
</dbReference>
<keyword evidence="3" id="KW-1185">Reference proteome</keyword>
<proteinExistence type="predicted"/>